<sequence length="193" mass="22300">MERPKHVEFNVPSCLDIIGFEYLTFAEENMDTTVTLGAKVSSLFDIPERRELHPAGSSVTSYIYEPREDEHRGKKIQYENTFRMEPPRMFRSDKARMIIDNVLKANLEERKYNPIECSSLAKTLAEEIKIKVKELNFERYKILSVVTIGQKAEQGVRVGSRFLWDADRDSFAAGSFSNKHLFAVATVFALYYE</sequence>
<reference evidence="2 3" key="1">
    <citation type="submission" date="2024-11" db="EMBL/GenBank/DDBJ databases">
        <title>Chromosome-level genome assembly of the freshwater bivalve Anodonta woodiana.</title>
        <authorList>
            <person name="Chen X."/>
        </authorList>
    </citation>
    <scope>NUCLEOTIDE SEQUENCE [LARGE SCALE GENOMIC DNA]</scope>
    <source>
        <strain evidence="2">MN2024</strain>
        <tissue evidence="2">Gills</tissue>
    </source>
</reference>
<name>A0ABD3W7M5_SINWO</name>
<organism evidence="2 3">
    <name type="scientific">Sinanodonta woodiana</name>
    <name type="common">Chinese pond mussel</name>
    <name type="synonym">Anodonta woodiana</name>
    <dbReference type="NCBI Taxonomy" id="1069815"/>
    <lineage>
        <taxon>Eukaryota</taxon>
        <taxon>Metazoa</taxon>
        <taxon>Spiralia</taxon>
        <taxon>Lophotrochozoa</taxon>
        <taxon>Mollusca</taxon>
        <taxon>Bivalvia</taxon>
        <taxon>Autobranchia</taxon>
        <taxon>Heteroconchia</taxon>
        <taxon>Palaeoheterodonta</taxon>
        <taxon>Unionida</taxon>
        <taxon>Unionoidea</taxon>
        <taxon>Unionidae</taxon>
        <taxon>Unioninae</taxon>
        <taxon>Sinanodonta</taxon>
    </lineage>
</organism>
<evidence type="ECO:0000256" key="1">
    <source>
        <dbReference type="ARBA" id="ARBA00005361"/>
    </source>
</evidence>
<dbReference type="Pfam" id="PF03645">
    <property type="entry name" value="Tctex-1"/>
    <property type="match status" value="1"/>
</dbReference>
<accession>A0ABD3W7M5</accession>
<protein>
    <submittedName>
        <fullName evidence="2">Uncharacterized protein</fullName>
    </submittedName>
</protein>
<evidence type="ECO:0000313" key="2">
    <source>
        <dbReference type="EMBL" id="KAL3868732.1"/>
    </source>
</evidence>
<dbReference type="PANTHER" id="PTHR21255:SF65">
    <property type="entry name" value="TCTEX1 DOMAIN-CONTAINING PROTEIN 2"/>
    <property type="match status" value="1"/>
</dbReference>
<dbReference type="InterPro" id="IPR038586">
    <property type="entry name" value="Tctex-1-like_sf"/>
</dbReference>
<comment type="caution">
    <text evidence="2">The sequence shown here is derived from an EMBL/GenBank/DDBJ whole genome shotgun (WGS) entry which is preliminary data.</text>
</comment>
<dbReference type="Proteomes" id="UP001634394">
    <property type="component" value="Unassembled WGS sequence"/>
</dbReference>
<dbReference type="InterPro" id="IPR005334">
    <property type="entry name" value="Tctex-1-like"/>
</dbReference>
<keyword evidence="3" id="KW-1185">Reference proteome</keyword>
<dbReference type="AlphaFoldDB" id="A0ABD3W7M5"/>
<gene>
    <name evidence="2" type="ORF">ACJMK2_041502</name>
</gene>
<dbReference type="PANTHER" id="PTHR21255">
    <property type="entry name" value="T-COMPLEX-ASSOCIATED-TESTIS-EXPRESSED 1/ DYNEIN LIGHT CHAIN"/>
    <property type="match status" value="1"/>
</dbReference>
<dbReference type="CDD" id="cd21451">
    <property type="entry name" value="DLC-like_TCTEX1D"/>
    <property type="match status" value="1"/>
</dbReference>
<dbReference type="EMBL" id="JBJQND010000008">
    <property type="protein sequence ID" value="KAL3868732.1"/>
    <property type="molecule type" value="Genomic_DNA"/>
</dbReference>
<dbReference type="Gene3D" id="3.30.1140.40">
    <property type="entry name" value="Tctex-1"/>
    <property type="match status" value="1"/>
</dbReference>
<comment type="similarity">
    <text evidence="1">Belongs to the dynein light chain Tctex-type family.</text>
</comment>
<proteinExistence type="inferred from homology"/>
<evidence type="ECO:0000313" key="3">
    <source>
        <dbReference type="Proteomes" id="UP001634394"/>
    </source>
</evidence>